<comment type="similarity">
    <text evidence="1">Belongs to the 'GDXG' lipolytic enzyme family.</text>
</comment>
<name>A0ABW9QU17_9ACTN</name>
<evidence type="ECO:0000259" key="4">
    <source>
        <dbReference type="Pfam" id="PF07859"/>
    </source>
</evidence>
<dbReference type="SUPFAM" id="SSF53474">
    <property type="entry name" value="alpha/beta-Hydrolases"/>
    <property type="match status" value="1"/>
</dbReference>
<comment type="caution">
    <text evidence="5">The sequence shown here is derived from an EMBL/GenBank/DDBJ whole genome shotgun (WGS) entry which is preliminary data.</text>
</comment>
<dbReference type="InterPro" id="IPR050300">
    <property type="entry name" value="GDXG_lipolytic_enzyme"/>
</dbReference>
<dbReference type="Pfam" id="PF07859">
    <property type="entry name" value="Abhydrolase_3"/>
    <property type="match status" value="1"/>
</dbReference>
<dbReference type="PANTHER" id="PTHR48081">
    <property type="entry name" value="AB HYDROLASE SUPERFAMILY PROTEIN C4A8.06C"/>
    <property type="match status" value="1"/>
</dbReference>
<feature type="region of interest" description="Disordered" evidence="3">
    <location>
        <begin position="131"/>
        <end position="150"/>
    </location>
</feature>
<dbReference type="Gene3D" id="3.40.50.1820">
    <property type="entry name" value="alpha/beta hydrolase"/>
    <property type="match status" value="1"/>
</dbReference>
<accession>A0ABW9QU17</accession>
<keyword evidence="2 5" id="KW-0378">Hydrolase</keyword>
<evidence type="ECO:0000313" key="5">
    <source>
        <dbReference type="EMBL" id="MST33187.1"/>
    </source>
</evidence>
<feature type="domain" description="Alpha/beta hydrolase fold-3" evidence="4">
    <location>
        <begin position="1"/>
        <end position="107"/>
    </location>
</feature>
<evidence type="ECO:0000256" key="3">
    <source>
        <dbReference type="SAM" id="MobiDB-lite"/>
    </source>
</evidence>
<organism evidence="5 6">
    <name type="scientific">Acidiferrimicrobium australe</name>
    <dbReference type="NCBI Taxonomy" id="2664430"/>
    <lineage>
        <taxon>Bacteria</taxon>
        <taxon>Bacillati</taxon>
        <taxon>Actinomycetota</taxon>
        <taxon>Acidimicrobiia</taxon>
        <taxon>Acidimicrobiales</taxon>
        <taxon>Acidimicrobiaceae</taxon>
        <taxon>Acidiferrimicrobium</taxon>
    </lineage>
</organism>
<evidence type="ECO:0000256" key="2">
    <source>
        <dbReference type="ARBA" id="ARBA00022801"/>
    </source>
</evidence>
<dbReference type="InterPro" id="IPR029058">
    <property type="entry name" value="AB_hydrolase_fold"/>
</dbReference>
<dbReference type="Proteomes" id="UP000437736">
    <property type="component" value="Unassembled WGS sequence"/>
</dbReference>
<evidence type="ECO:0000256" key="1">
    <source>
        <dbReference type="ARBA" id="ARBA00010515"/>
    </source>
</evidence>
<feature type="non-terminal residue" evidence="5">
    <location>
        <position position="1"/>
    </location>
</feature>
<keyword evidence="6" id="KW-1185">Reference proteome</keyword>
<sequence length="150" mass="15574">PAAAAVMSPWADLTGDADSLRSRADLDASLTREALAVRAADYLAGADPRDPYASPARADLSDLPPLLVQVGTAEILLDDALHLAARAARDDVSVTLETFPAAPHVFQGFAAVLDEGRDALDRLGAFIRTHLDTPNPSATPPVAPVPSTTA</sequence>
<evidence type="ECO:0000313" key="6">
    <source>
        <dbReference type="Proteomes" id="UP000437736"/>
    </source>
</evidence>
<protein>
    <submittedName>
        <fullName evidence="5">Alpha/beta hydrolase fold domain-containing protein</fullName>
    </submittedName>
</protein>
<reference evidence="5 6" key="1">
    <citation type="submission" date="2019-11" db="EMBL/GenBank/DDBJ databases">
        <title>Acidiferrimicrobium australis gen. nov., sp. nov., an acidophilic and obligately heterotrophic, member of the Actinobacteria that catalyses dissimilatory oxido- reduction of iron isolated from metal-rich acidic water in Chile.</title>
        <authorList>
            <person name="Gonzalez D."/>
            <person name="Huber K."/>
            <person name="Hedrich S."/>
            <person name="Rojas-Villalobos C."/>
            <person name="Quatrini R."/>
            <person name="Dinamarca M.A."/>
            <person name="Schwarz A."/>
            <person name="Canales C."/>
            <person name="Nancucheo I."/>
        </authorList>
    </citation>
    <scope>NUCLEOTIDE SEQUENCE [LARGE SCALE GENOMIC DNA]</scope>
    <source>
        <strain evidence="5 6">USS-CCA1</strain>
    </source>
</reference>
<proteinExistence type="inferred from homology"/>
<dbReference type="InterPro" id="IPR013094">
    <property type="entry name" value="AB_hydrolase_3"/>
</dbReference>
<dbReference type="GO" id="GO:0016787">
    <property type="term" value="F:hydrolase activity"/>
    <property type="evidence" value="ECO:0007669"/>
    <property type="project" value="UniProtKB-KW"/>
</dbReference>
<gene>
    <name evidence="5" type="ORF">GHK86_10700</name>
</gene>
<dbReference type="EMBL" id="WJHE01000510">
    <property type="protein sequence ID" value="MST33187.1"/>
    <property type="molecule type" value="Genomic_DNA"/>
</dbReference>
<dbReference type="PANTHER" id="PTHR48081:SF30">
    <property type="entry name" value="ACETYL-HYDROLASE LIPR-RELATED"/>
    <property type="match status" value="1"/>
</dbReference>